<dbReference type="InterPro" id="IPR017924">
    <property type="entry name" value="RNA-binding_YhbY"/>
</dbReference>
<dbReference type="PANTHER" id="PTHR40065:SF3">
    <property type="entry name" value="RNA-BINDING PROTEIN YHBY"/>
    <property type="match status" value="1"/>
</dbReference>
<evidence type="ECO:0000313" key="4">
    <source>
        <dbReference type="EMBL" id="KRM78194.1"/>
    </source>
</evidence>
<dbReference type="InterPro" id="IPR051925">
    <property type="entry name" value="RNA-binding_domain"/>
</dbReference>
<dbReference type="NCBIfam" id="TIGR00253">
    <property type="entry name" value="RNA_bind_YhbY"/>
    <property type="match status" value="1"/>
</dbReference>
<feature type="domain" description="CRM" evidence="3">
    <location>
        <begin position="1"/>
        <end position="97"/>
    </location>
</feature>
<dbReference type="Proteomes" id="UP000051813">
    <property type="component" value="Unassembled WGS sequence"/>
</dbReference>
<dbReference type="SMART" id="SM01103">
    <property type="entry name" value="CRS1_YhbY"/>
    <property type="match status" value="1"/>
</dbReference>
<keyword evidence="5" id="KW-1185">Reference proteome</keyword>
<name>A0A0R2BI44_9LACO</name>
<comment type="caution">
    <text evidence="4">The sequence shown here is derived from an EMBL/GenBank/DDBJ whole genome shotgun (WGS) entry which is preliminary data.</text>
</comment>
<dbReference type="InterPro" id="IPR035920">
    <property type="entry name" value="YhbY-like_sf"/>
</dbReference>
<evidence type="ECO:0000256" key="1">
    <source>
        <dbReference type="ARBA" id="ARBA00022884"/>
    </source>
</evidence>
<dbReference type="PATRIC" id="fig|1423738.3.peg.1232"/>
<evidence type="ECO:0000259" key="3">
    <source>
        <dbReference type="PROSITE" id="PS51295"/>
    </source>
</evidence>
<dbReference type="EMBL" id="AYYK01000025">
    <property type="protein sequence ID" value="KRM78194.1"/>
    <property type="molecule type" value="Genomic_DNA"/>
</dbReference>
<keyword evidence="1 2" id="KW-0694">RNA-binding</keyword>
<sequence>MLTSKQKRFLKSKANRLRPSLQVGKNGLNDAFVDDLVRTLETHELLKINILQNSDETAAELSQTLAETIPNLTVVQSLGRVLTLYRPASKIKNRKLSEEVNAIK</sequence>
<dbReference type="RefSeq" id="WP_057757767.1">
    <property type="nucleotide sequence ID" value="NZ_AYYK01000025.1"/>
</dbReference>
<dbReference type="GO" id="GO:0003723">
    <property type="term" value="F:RNA binding"/>
    <property type="evidence" value="ECO:0007669"/>
    <property type="project" value="UniProtKB-UniRule"/>
</dbReference>
<accession>A0A0R2BI44</accession>
<evidence type="ECO:0000313" key="5">
    <source>
        <dbReference type="Proteomes" id="UP000051813"/>
    </source>
</evidence>
<protein>
    <recommendedName>
        <fullName evidence="3">CRM domain-containing protein</fullName>
    </recommendedName>
</protein>
<dbReference type="Gene3D" id="3.30.110.60">
    <property type="entry name" value="YhbY-like"/>
    <property type="match status" value="1"/>
</dbReference>
<dbReference type="PANTHER" id="PTHR40065">
    <property type="entry name" value="RNA-BINDING PROTEIN YHBY"/>
    <property type="match status" value="1"/>
</dbReference>
<gene>
    <name evidence="4" type="ORF">FC84_GL001216</name>
</gene>
<reference evidence="4 5" key="1">
    <citation type="journal article" date="2015" name="Genome Announc.">
        <title>Expanding the biotechnology potential of lactobacilli through comparative genomics of 213 strains and associated genera.</title>
        <authorList>
            <person name="Sun Z."/>
            <person name="Harris H.M."/>
            <person name="McCann A."/>
            <person name="Guo C."/>
            <person name="Argimon S."/>
            <person name="Zhang W."/>
            <person name="Yang X."/>
            <person name="Jeffery I.B."/>
            <person name="Cooney J.C."/>
            <person name="Kagawa T.F."/>
            <person name="Liu W."/>
            <person name="Song Y."/>
            <person name="Salvetti E."/>
            <person name="Wrobel A."/>
            <person name="Rasinkangas P."/>
            <person name="Parkhill J."/>
            <person name="Rea M.C."/>
            <person name="O'Sullivan O."/>
            <person name="Ritari J."/>
            <person name="Douillard F.P."/>
            <person name="Paul Ross R."/>
            <person name="Yang R."/>
            <person name="Briner A.E."/>
            <person name="Felis G.E."/>
            <person name="de Vos W.M."/>
            <person name="Barrangou R."/>
            <person name="Klaenhammer T.R."/>
            <person name="Caufield P.W."/>
            <person name="Cui Y."/>
            <person name="Zhang H."/>
            <person name="O'Toole P.W."/>
        </authorList>
    </citation>
    <scope>NUCLEOTIDE SEQUENCE [LARGE SCALE GENOMIC DNA]</scope>
    <source>
        <strain evidence="4 5">DSM 20335</strain>
    </source>
</reference>
<dbReference type="PROSITE" id="PS51295">
    <property type="entry name" value="CRM"/>
    <property type="match status" value="1"/>
</dbReference>
<dbReference type="Pfam" id="PF01985">
    <property type="entry name" value="CRS1_YhbY"/>
    <property type="match status" value="1"/>
</dbReference>
<dbReference type="STRING" id="1423738.FC84_GL001216"/>
<dbReference type="OrthoDB" id="9797519at2"/>
<organism evidence="4 5">
    <name type="scientific">Lapidilactobacillus dextrinicus DSM 20335</name>
    <dbReference type="NCBI Taxonomy" id="1423738"/>
    <lineage>
        <taxon>Bacteria</taxon>
        <taxon>Bacillati</taxon>
        <taxon>Bacillota</taxon>
        <taxon>Bacilli</taxon>
        <taxon>Lactobacillales</taxon>
        <taxon>Lactobacillaceae</taxon>
        <taxon>Lapidilactobacillus</taxon>
    </lineage>
</organism>
<evidence type="ECO:0000256" key="2">
    <source>
        <dbReference type="PROSITE-ProRule" id="PRU00626"/>
    </source>
</evidence>
<dbReference type="InterPro" id="IPR001890">
    <property type="entry name" value="RNA-binding_CRM"/>
</dbReference>
<dbReference type="SUPFAM" id="SSF75471">
    <property type="entry name" value="YhbY-like"/>
    <property type="match status" value="1"/>
</dbReference>
<proteinExistence type="predicted"/>
<dbReference type="AlphaFoldDB" id="A0A0R2BI44"/>